<feature type="compositionally biased region" description="Pro residues" evidence="1">
    <location>
        <begin position="138"/>
        <end position="149"/>
    </location>
</feature>
<evidence type="ECO:0000256" key="1">
    <source>
        <dbReference type="SAM" id="MobiDB-lite"/>
    </source>
</evidence>
<dbReference type="Proteomes" id="UP001168877">
    <property type="component" value="Unassembled WGS sequence"/>
</dbReference>
<feature type="compositionally biased region" description="Polar residues" evidence="1">
    <location>
        <begin position="157"/>
        <end position="170"/>
    </location>
</feature>
<reference evidence="2" key="2">
    <citation type="submission" date="2023-06" db="EMBL/GenBank/DDBJ databases">
        <authorList>
            <person name="Swenson N.G."/>
            <person name="Wegrzyn J.L."/>
            <person name="Mcevoy S.L."/>
        </authorList>
    </citation>
    <scope>NUCLEOTIDE SEQUENCE</scope>
    <source>
        <strain evidence="2">NS2018</strain>
        <tissue evidence="2">Leaf</tissue>
    </source>
</reference>
<sequence>MTIFPSLEPSSNSKKLVSPDLLSKPLKFYLMVLLSSLLRLNKSSTGNFTMPGLKTEFYTIDQKIDRVTRHVSQHDHHLQILMPLLETCPLIFSPELQSYIPIFTDILIMDPQPSARTYESPDETASTGPIPFVKEPPKPVPGRPSPKPTNGPWFNLDDTSPSSWRNRFQR</sequence>
<accession>A0AA39RD85</accession>
<keyword evidence="3" id="KW-1185">Reference proteome</keyword>
<gene>
    <name evidence="2" type="ORF">LWI29_013737</name>
</gene>
<evidence type="ECO:0000313" key="3">
    <source>
        <dbReference type="Proteomes" id="UP001168877"/>
    </source>
</evidence>
<dbReference type="EMBL" id="JAUESC010000388">
    <property type="protein sequence ID" value="KAK0571294.1"/>
    <property type="molecule type" value="Genomic_DNA"/>
</dbReference>
<dbReference type="AlphaFoldDB" id="A0AA39RD85"/>
<reference evidence="2" key="1">
    <citation type="journal article" date="2022" name="Plant J.">
        <title>Strategies of tolerance reflected in two North American maple genomes.</title>
        <authorList>
            <person name="McEvoy S.L."/>
            <person name="Sezen U.U."/>
            <person name="Trouern-Trend A."/>
            <person name="McMahon S.M."/>
            <person name="Schaberg P.G."/>
            <person name="Yang J."/>
            <person name="Wegrzyn J.L."/>
            <person name="Swenson N.G."/>
        </authorList>
    </citation>
    <scope>NUCLEOTIDE SEQUENCE</scope>
    <source>
        <strain evidence="2">NS2018</strain>
    </source>
</reference>
<comment type="caution">
    <text evidence="2">The sequence shown here is derived from an EMBL/GenBank/DDBJ whole genome shotgun (WGS) entry which is preliminary data.</text>
</comment>
<organism evidence="2 3">
    <name type="scientific">Acer saccharum</name>
    <name type="common">Sugar maple</name>
    <dbReference type="NCBI Taxonomy" id="4024"/>
    <lineage>
        <taxon>Eukaryota</taxon>
        <taxon>Viridiplantae</taxon>
        <taxon>Streptophyta</taxon>
        <taxon>Embryophyta</taxon>
        <taxon>Tracheophyta</taxon>
        <taxon>Spermatophyta</taxon>
        <taxon>Magnoliopsida</taxon>
        <taxon>eudicotyledons</taxon>
        <taxon>Gunneridae</taxon>
        <taxon>Pentapetalae</taxon>
        <taxon>rosids</taxon>
        <taxon>malvids</taxon>
        <taxon>Sapindales</taxon>
        <taxon>Sapindaceae</taxon>
        <taxon>Hippocastanoideae</taxon>
        <taxon>Acereae</taxon>
        <taxon>Acer</taxon>
    </lineage>
</organism>
<evidence type="ECO:0000313" key="2">
    <source>
        <dbReference type="EMBL" id="KAK0571294.1"/>
    </source>
</evidence>
<protein>
    <submittedName>
        <fullName evidence="2">Uncharacterized protein</fullName>
    </submittedName>
</protein>
<proteinExistence type="predicted"/>
<name>A0AA39RD85_ACESA</name>
<feature type="region of interest" description="Disordered" evidence="1">
    <location>
        <begin position="114"/>
        <end position="170"/>
    </location>
</feature>